<dbReference type="InterPro" id="IPR027417">
    <property type="entry name" value="P-loop_NTPase"/>
</dbReference>
<evidence type="ECO:0000256" key="3">
    <source>
        <dbReference type="SAM" id="Coils"/>
    </source>
</evidence>
<dbReference type="Pfam" id="PF22939">
    <property type="entry name" value="WHD_GPIID"/>
    <property type="match status" value="1"/>
</dbReference>
<dbReference type="PROSITE" id="PS50088">
    <property type="entry name" value="ANK_REPEAT"/>
    <property type="match status" value="1"/>
</dbReference>
<dbReference type="InterPro" id="IPR056884">
    <property type="entry name" value="NPHP3-like_N"/>
</dbReference>
<proteinExistence type="predicted"/>
<comment type="caution">
    <text evidence="7">The sequence shown here is derived from an EMBL/GenBank/DDBJ whole genome shotgun (WGS) entry which is preliminary data.</text>
</comment>
<name>A0AA39R1L4_9LECA</name>
<keyword evidence="3" id="KW-0175">Coiled coil</keyword>
<dbReference type="SMART" id="SM00248">
    <property type="entry name" value="ANK"/>
    <property type="match status" value="6"/>
</dbReference>
<feature type="domain" description="Nephrocystin 3-like N-terminal" evidence="6">
    <location>
        <begin position="287"/>
        <end position="450"/>
    </location>
</feature>
<evidence type="ECO:0000259" key="5">
    <source>
        <dbReference type="Pfam" id="PF24809"/>
    </source>
</evidence>
<dbReference type="Pfam" id="PF12796">
    <property type="entry name" value="Ank_2"/>
    <property type="match status" value="1"/>
</dbReference>
<dbReference type="Proteomes" id="UP001166286">
    <property type="component" value="Unassembled WGS sequence"/>
</dbReference>
<evidence type="ECO:0000313" key="8">
    <source>
        <dbReference type="Proteomes" id="UP001166286"/>
    </source>
</evidence>
<evidence type="ECO:0000313" key="7">
    <source>
        <dbReference type="EMBL" id="KAK0513130.1"/>
    </source>
</evidence>
<dbReference type="Pfam" id="PF24809">
    <property type="entry name" value="DUF7708"/>
    <property type="match status" value="1"/>
</dbReference>
<keyword evidence="8" id="KW-1185">Reference proteome</keyword>
<organism evidence="7 8">
    <name type="scientific">Cladonia borealis</name>
    <dbReference type="NCBI Taxonomy" id="184061"/>
    <lineage>
        <taxon>Eukaryota</taxon>
        <taxon>Fungi</taxon>
        <taxon>Dikarya</taxon>
        <taxon>Ascomycota</taxon>
        <taxon>Pezizomycotina</taxon>
        <taxon>Lecanoromycetes</taxon>
        <taxon>OSLEUM clade</taxon>
        <taxon>Lecanoromycetidae</taxon>
        <taxon>Lecanorales</taxon>
        <taxon>Lecanorineae</taxon>
        <taxon>Cladoniaceae</taxon>
        <taxon>Cladonia</taxon>
    </lineage>
</organism>
<dbReference type="InterPro" id="IPR002110">
    <property type="entry name" value="Ankyrin_rpt"/>
</dbReference>
<dbReference type="Gene3D" id="1.25.40.20">
    <property type="entry name" value="Ankyrin repeat-containing domain"/>
    <property type="match status" value="1"/>
</dbReference>
<dbReference type="EMBL" id="JAFEKC020000008">
    <property type="protein sequence ID" value="KAK0513130.1"/>
    <property type="molecule type" value="Genomic_DNA"/>
</dbReference>
<dbReference type="InterPro" id="IPR036770">
    <property type="entry name" value="Ankyrin_rpt-contain_sf"/>
</dbReference>
<dbReference type="SUPFAM" id="SSF48403">
    <property type="entry name" value="Ankyrin repeat"/>
    <property type="match status" value="1"/>
</dbReference>
<keyword evidence="2" id="KW-0040">ANK repeat</keyword>
<dbReference type="InterPro" id="IPR056125">
    <property type="entry name" value="DUF7708"/>
</dbReference>
<evidence type="ECO:0000256" key="1">
    <source>
        <dbReference type="ARBA" id="ARBA00022737"/>
    </source>
</evidence>
<feature type="domain" description="DUF7708" evidence="5">
    <location>
        <begin position="70"/>
        <end position="206"/>
    </location>
</feature>
<keyword evidence="1" id="KW-0677">Repeat</keyword>
<feature type="domain" description="GPI inositol-deacylase winged helix" evidence="4">
    <location>
        <begin position="563"/>
        <end position="643"/>
    </location>
</feature>
<evidence type="ECO:0000259" key="6">
    <source>
        <dbReference type="Pfam" id="PF24883"/>
    </source>
</evidence>
<evidence type="ECO:0000259" key="4">
    <source>
        <dbReference type="Pfam" id="PF22939"/>
    </source>
</evidence>
<evidence type="ECO:0008006" key="9">
    <source>
        <dbReference type="Google" id="ProtNLM"/>
    </source>
</evidence>
<gene>
    <name evidence="7" type="ORF">JMJ35_004116</name>
</gene>
<dbReference type="PANTHER" id="PTHR10039:SF10">
    <property type="entry name" value="NACHT DOMAIN-CONTAINING PROTEIN"/>
    <property type="match status" value="1"/>
</dbReference>
<dbReference type="Pfam" id="PF24883">
    <property type="entry name" value="NPHP3_N"/>
    <property type="match status" value="1"/>
</dbReference>
<accession>A0AA39R1L4</accession>
<feature type="coiled-coil region" evidence="3">
    <location>
        <begin position="187"/>
        <end position="221"/>
    </location>
</feature>
<dbReference type="Gene3D" id="3.40.50.300">
    <property type="entry name" value="P-loop containing nucleotide triphosphate hydrolases"/>
    <property type="match status" value="1"/>
</dbReference>
<protein>
    <recommendedName>
        <fullName evidence="9">NACHT domain-containing protein</fullName>
    </recommendedName>
</protein>
<evidence type="ECO:0000256" key="2">
    <source>
        <dbReference type="PROSITE-ProRule" id="PRU00023"/>
    </source>
</evidence>
<feature type="repeat" description="ANK" evidence="2">
    <location>
        <begin position="957"/>
        <end position="989"/>
    </location>
</feature>
<dbReference type="PANTHER" id="PTHR10039">
    <property type="entry name" value="AMELOGENIN"/>
    <property type="match status" value="1"/>
</dbReference>
<reference evidence="7" key="1">
    <citation type="submission" date="2023-03" db="EMBL/GenBank/DDBJ databases">
        <title>Complete genome of Cladonia borealis.</title>
        <authorList>
            <person name="Park H."/>
        </authorList>
    </citation>
    <scope>NUCLEOTIDE SEQUENCE</scope>
    <source>
        <strain evidence="7">ANT050790</strain>
    </source>
</reference>
<dbReference type="SUPFAM" id="SSF52540">
    <property type="entry name" value="P-loop containing nucleoside triphosphate hydrolases"/>
    <property type="match status" value="1"/>
</dbReference>
<dbReference type="AlphaFoldDB" id="A0AA39R1L4"/>
<sequence>MAHQATDPIVAAVKDFQNALSPTQQAEFLAIHGASPPDVTAVLAFTAEVDRTNQRRNFRCVASRLDGTLRSVQQFTTIVGTFVSSNPAIAALVWGSIRFTILAASNFTSFFEKLSELFMKIKAYCPRFSEYQYLYSDSERLQRALCVYYSTVIQFCTKAVEVISRSGYLQAIKALWMPFDREFGDFAARLQQQSKQVSEEVRLASEQAADRERQLQVAERKDAARARRIGKLVHNQVSSLSAEDRAWRVQNQLRETLVQKQKLLDALSTYDYLGPLRRERKKRYGRTGLWLSECREYQDWLHDDKFGVFWLYGILGSGKTVLTTAVIDDLLNQPSQKHVRVAFFLCQHDNAASLEARTILGCLLRQFLTVESMSEAVENQLLQLSKGSSSDPEAIDPLFSELLDARKDNPVIVIDALDEVPRSERDVLLSILGHTRSFTRSCIKILISSRQDIRRELETTFPNQYRRTMSCPEVDTDITTYIDLSIEDKRFKGDLVVGDPDLVHVIKDALIEGSNGMFLWVFFQIEDICAQDSDEAIRRIITSLPRDLPATYQRALERVVRNRKAEVARKMFRWVAAAKRPLSLMEIREAIAVEPCQPFSQQDKRVNDVDQLVPWCGNLLVLDEEEGLVQFAHHSIKDYLLSGEIPEISSHHFRIDVHDVDREAGEICCTYLNFSDFEREVVHIPQVPSGLEPKAIVETSLSASSSPTLTSSLLKLNNLRKVRRVTEDSALWRQLHLTSLRVAKMWPQNLQTRYYFLAYASEYWLHHTSRFNEEDQCWHLFRRLVLAEKTTLAAKPWSMEEWKAFGAKVQGFILEIEHRALLNLAILEQPTHVIADFGRMVRDQCSLLCSDEMLQFLVNATGMVEDFWSTWDPVLIIAAERRRLDLVKQVLELAGGFESAVARNEAKKFKPAPVHMNDSLIQSWNSAWQQAEREETYELLDLLLTYKATMLGKLKERGYEELHNAALTGNPELTRRLLDARVDPNVVPLTQPGRFDSILVAAASGGSLEVVELLLDGGLKANSQEWGQSETALGAAAKQGNALVVIALLAAGAKSPSLTSLAAEAIHEDVIYILRLAATHGDTEFFHTLMKHLKSIYRTGMGSIKVQKAVMLFSSRRLDEYKGADPYRGRWEEYILDEEDM</sequence>
<dbReference type="InterPro" id="IPR054471">
    <property type="entry name" value="GPIID_WHD"/>
</dbReference>